<evidence type="ECO:0000259" key="6">
    <source>
        <dbReference type="PROSITE" id="PS50937"/>
    </source>
</evidence>
<proteinExistence type="predicted"/>
<dbReference type="Pfam" id="PF13411">
    <property type="entry name" value="MerR_1"/>
    <property type="match status" value="1"/>
</dbReference>
<accession>A0A0J8VE91</accession>
<keyword evidence="8" id="KW-1185">Reference proteome</keyword>
<evidence type="ECO:0000313" key="8">
    <source>
        <dbReference type="Proteomes" id="UP000240481"/>
    </source>
</evidence>
<dbReference type="InterPro" id="IPR009061">
    <property type="entry name" value="DNA-bd_dom_put_sf"/>
</dbReference>
<dbReference type="AlphaFoldDB" id="A0A0J8VE91"/>
<evidence type="ECO:0000313" key="7">
    <source>
        <dbReference type="EMBL" id="PSW25061.1"/>
    </source>
</evidence>
<protein>
    <submittedName>
        <fullName evidence="7">MerR family DNA-binding transcriptional regulator</fullName>
    </submittedName>
</protein>
<dbReference type="Gene3D" id="1.10.1660.10">
    <property type="match status" value="1"/>
</dbReference>
<dbReference type="InterPro" id="IPR000551">
    <property type="entry name" value="MerR-type_HTH_dom"/>
</dbReference>
<keyword evidence="3 7" id="KW-0238">DNA-binding</keyword>
<dbReference type="OrthoDB" id="9802039at2"/>
<dbReference type="Proteomes" id="UP000240481">
    <property type="component" value="Unassembled WGS sequence"/>
</dbReference>
<keyword evidence="2" id="KW-0805">Transcription regulation</keyword>
<dbReference type="InterPro" id="IPR047057">
    <property type="entry name" value="MerR_fam"/>
</dbReference>
<evidence type="ECO:0000256" key="4">
    <source>
        <dbReference type="ARBA" id="ARBA00023163"/>
    </source>
</evidence>
<comment type="caution">
    <text evidence="7">The sequence shown here is derived from an EMBL/GenBank/DDBJ whole genome shotgun (WGS) entry which is preliminary data.</text>
</comment>
<dbReference type="SUPFAM" id="SSF46955">
    <property type="entry name" value="Putative DNA-binding domain"/>
    <property type="match status" value="1"/>
</dbReference>
<keyword evidence="1" id="KW-0678">Repressor</keyword>
<name>A0A0J8VE91_9GAMM</name>
<reference evidence="7 8" key="1">
    <citation type="submission" date="2018-01" db="EMBL/GenBank/DDBJ databases">
        <title>Whole genome sequencing of Histamine producing bacteria.</title>
        <authorList>
            <person name="Butler K."/>
        </authorList>
    </citation>
    <scope>NUCLEOTIDE SEQUENCE [LARGE SCALE GENOMIC DNA]</scope>
    <source>
        <strain evidence="7 8">DSM 24669</strain>
    </source>
</reference>
<evidence type="ECO:0000256" key="5">
    <source>
        <dbReference type="SAM" id="Coils"/>
    </source>
</evidence>
<evidence type="ECO:0000256" key="3">
    <source>
        <dbReference type="ARBA" id="ARBA00023125"/>
    </source>
</evidence>
<dbReference type="RefSeq" id="WP_048897726.1">
    <property type="nucleotide sequence ID" value="NZ_AP024853.1"/>
</dbReference>
<dbReference type="STRING" id="680026.AB733_04670"/>
<dbReference type="GO" id="GO:0003700">
    <property type="term" value="F:DNA-binding transcription factor activity"/>
    <property type="evidence" value="ECO:0007669"/>
    <property type="project" value="InterPro"/>
</dbReference>
<evidence type="ECO:0000256" key="1">
    <source>
        <dbReference type="ARBA" id="ARBA00022491"/>
    </source>
</evidence>
<sequence length="169" mass="19651">MLTVTQLARKCGISRATILYYEREEILFPAYRADNGYRWYGEKEVERLKAITSYRSYGLPVASIRTLLAQKGKSQAQIMKDHFNELEREIQNLRAQQKAIVGLLQEPALLTDNKVTKARWVNIMKAAGFTEEDMTTWHKKFEELEPTEHQRFLESLGISENEIARIRGN</sequence>
<dbReference type="SMART" id="SM00422">
    <property type="entry name" value="HTH_MERR"/>
    <property type="match status" value="1"/>
</dbReference>
<dbReference type="PRINTS" id="PR00040">
    <property type="entry name" value="HTHMERR"/>
</dbReference>
<evidence type="ECO:0000256" key="2">
    <source>
        <dbReference type="ARBA" id="ARBA00023015"/>
    </source>
</evidence>
<dbReference type="PANTHER" id="PTHR30204:SF69">
    <property type="entry name" value="MERR-FAMILY TRANSCRIPTIONAL REGULATOR"/>
    <property type="match status" value="1"/>
</dbReference>
<gene>
    <name evidence="7" type="ORF">C9I94_09665</name>
</gene>
<dbReference type="EMBL" id="PYLZ01000004">
    <property type="protein sequence ID" value="PSW25061.1"/>
    <property type="molecule type" value="Genomic_DNA"/>
</dbReference>
<keyword evidence="4" id="KW-0804">Transcription</keyword>
<feature type="coiled-coil region" evidence="5">
    <location>
        <begin position="76"/>
        <end position="106"/>
    </location>
</feature>
<keyword evidence="5" id="KW-0175">Coiled coil</keyword>
<feature type="domain" description="HTH merR-type" evidence="6">
    <location>
        <begin position="1"/>
        <end position="70"/>
    </location>
</feature>
<dbReference type="GO" id="GO:0003677">
    <property type="term" value="F:DNA binding"/>
    <property type="evidence" value="ECO:0007669"/>
    <property type="project" value="UniProtKB-KW"/>
</dbReference>
<organism evidence="7 8">
    <name type="scientific">Photobacterium swingsii</name>
    <dbReference type="NCBI Taxonomy" id="680026"/>
    <lineage>
        <taxon>Bacteria</taxon>
        <taxon>Pseudomonadati</taxon>
        <taxon>Pseudomonadota</taxon>
        <taxon>Gammaproteobacteria</taxon>
        <taxon>Vibrionales</taxon>
        <taxon>Vibrionaceae</taxon>
        <taxon>Photobacterium</taxon>
    </lineage>
</organism>
<dbReference type="PROSITE" id="PS50937">
    <property type="entry name" value="HTH_MERR_2"/>
    <property type="match status" value="1"/>
</dbReference>
<dbReference type="PANTHER" id="PTHR30204">
    <property type="entry name" value="REDOX-CYCLING DRUG-SENSING TRANSCRIPTIONAL ACTIVATOR SOXR"/>
    <property type="match status" value="1"/>
</dbReference>